<reference evidence="2 3" key="1">
    <citation type="submission" date="2020-03" db="EMBL/GenBank/DDBJ databases">
        <title>Genomic Encyclopedia of Type Strains, Phase IV (KMG-IV): sequencing the most valuable type-strain genomes for metagenomic binning, comparative biology and taxonomic classification.</title>
        <authorList>
            <person name="Goeker M."/>
        </authorList>
    </citation>
    <scope>NUCLEOTIDE SEQUENCE [LARGE SCALE GENOMIC DNA]</scope>
    <source>
        <strain evidence="2 3">DSM 16846</strain>
    </source>
</reference>
<keyword evidence="3" id="KW-1185">Reference proteome</keyword>
<evidence type="ECO:0000256" key="1">
    <source>
        <dbReference type="SAM" id="SignalP"/>
    </source>
</evidence>
<protein>
    <recommendedName>
        <fullName evidence="4">DUF2927 domain-containing protein</fullName>
    </recommendedName>
</protein>
<organism evidence="2 3">
    <name type="scientific">Sphingomonas kaistensis</name>
    <dbReference type="NCBI Taxonomy" id="298708"/>
    <lineage>
        <taxon>Bacteria</taxon>
        <taxon>Pseudomonadati</taxon>
        <taxon>Pseudomonadota</taxon>
        <taxon>Alphaproteobacteria</taxon>
        <taxon>Sphingomonadales</taxon>
        <taxon>Sphingomonadaceae</taxon>
        <taxon>Sphingomonas</taxon>
    </lineage>
</organism>
<dbReference type="AlphaFoldDB" id="A0A7X6BFY9"/>
<feature type="chain" id="PRO_5031281341" description="DUF2927 domain-containing protein" evidence="1">
    <location>
        <begin position="22"/>
        <end position="302"/>
    </location>
</feature>
<evidence type="ECO:0000313" key="3">
    <source>
        <dbReference type="Proteomes" id="UP000558192"/>
    </source>
</evidence>
<evidence type="ECO:0000313" key="2">
    <source>
        <dbReference type="EMBL" id="NJC04910.1"/>
    </source>
</evidence>
<dbReference type="RefSeq" id="WP_168067670.1">
    <property type="nucleotide sequence ID" value="NZ_JAATJC010000001.1"/>
</dbReference>
<evidence type="ECO:0008006" key="4">
    <source>
        <dbReference type="Google" id="ProtNLM"/>
    </source>
</evidence>
<name>A0A7X6BFY9_9SPHN</name>
<comment type="caution">
    <text evidence="2">The sequence shown here is derived from an EMBL/GenBank/DDBJ whole genome shotgun (WGS) entry which is preliminary data.</text>
</comment>
<accession>A0A7X6BFY9</accession>
<dbReference type="Proteomes" id="UP000558192">
    <property type="component" value="Unassembled WGS sequence"/>
</dbReference>
<gene>
    <name evidence="2" type="ORF">GGQ97_000703</name>
</gene>
<keyword evidence="1" id="KW-0732">Signal</keyword>
<feature type="signal peptide" evidence="1">
    <location>
        <begin position="1"/>
        <end position="21"/>
    </location>
</feature>
<proteinExistence type="predicted"/>
<sequence length="302" mass="31975">MKNRLACAVLLALSGIGSANVAPPPPSTTPSAGDADIIVRGKREREAEIKGFIDALAPSRFSGQLARFSTEACPGVLGLVPAQSAAVVARLRRIGEAVGVPLAKAGCKPNVWLVVTTDRAALAAKVRGSWKSGPDGRPDPGRSTDLATVLHAERLLDANRQEIGVKVDAGDGDGGYYQSEIFTSNRIRPSATRTYAASALIVEPRTLEGLTTLQLADYAAMRLFARADPARLGPAAPPSILAALAAPVGSELPESVTQWDVAFLKALYRSDDRSYANAQKDEMQSIIRKEITGQDKAPKPRR</sequence>
<dbReference type="EMBL" id="JAATJC010000001">
    <property type="protein sequence ID" value="NJC04910.1"/>
    <property type="molecule type" value="Genomic_DNA"/>
</dbReference>